<protein>
    <submittedName>
        <fullName evidence="2">Uncharacterized protein</fullName>
    </submittedName>
</protein>
<dbReference type="InParanoid" id="A0A672J653"/>
<feature type="transmembrane region" description="Helical" evidence="1">
    <location>
        <begin position="52"/>
        <end position="75"/>
    </location>
</feature>
<proteinExistence type="predicted"/>
<reference evidence="2" key="3">
    <citation type="submission" date="2025-09" db="UniProtKB">
        <authorList>
            <consortium name="Ensembl"/>
        </authorList>
    </citation>
    <scope>IDENTIFICATION</scope>
</reference>
<dbReference type="Ensembl" id="ENSSFAT00005050417.1">
    <property type="protein sequence ID" value="ENSSFAP00005048799.1"/>
    <property type="gene ID" value="ENSSFAG00005023655.1"/>
</dbReference>
<reference evidence="2" key="1">
    <citation type="submission" date="2019-06" db="EMBL/GenBank/DDBJ databases">
        <authorList>
            <consortium name="Wellcome Sanger Institute Data Sharing"/>
        </authorList>
    </citation>
    <scope>NUCLEOTIDE SEQUENCE [LARGE SCALE GENOMIC DNA]</scope>
</reference>
<dbReference type="Proteomes" id="UP000472267">
    <property type="component" value="Chromosome 9"/>
</dbReference>
<name>A0A672J653_SALFA</name>
<keyword evidence="3" id="KW-1185">Reference proteome</keyword>
<sequence length="97" mass="10801">NRPSTEQEVKFNTVAIVSVSLFIVTFQVYYYSCGAVSLPVQKLSHSINKPLLPIKTTCLCSLSLFLGLFISSVITENRKTPTPDRLQLKTLDINNVP</sequence>
<reference evidence="2" key="2">
    <citation type="submission" date="2025-08" db="UniProtKB">
        <authorList>
            <consortium name="Ensembl"/>
        </authorList>
    </citation>
    <scope>IDENTIFICATION</scope>
</reference>
<evidence type="ECO:0000313" key="2">
    <source>
        <dbReference type="Ensembl" id="ENSSFAP00005048799.1"/>
    </source>
</evidence>
<evidence type="ECO:0000313" key="3">
    <source>
        <dbReference type="Proteomes" id="UP000472267"/>
    </source>
</evidence>
<dbReference type="AlphaFoldDB" id="A0A672J653"/>
<evidence type="ECO:0000256" key="1">
    <source>
        <dbReference type="SAM" id="Phobius"/>
    </source>
</evidence>
<organism evidence="2 3">
    <name type="scientific">Salarias fasciatus</name>
    <name type="common">Jewelled blenny</name>
    <name type="synonym">Blennius fasciatus</name>
    <dbReference type="NCBI Taxonomy" id="181472"/>
    <lineage>
        <taxon>Eukaryota</taxon>
        <taxon>Metazoa</taxon>
        <taxon>Chordata</taxon>
        <taxon>Craniata</taxon>
        <taxon>Vertebrata</taxon>
        <taxon>Euteleostomi</taxon>
        <taxon>Actinopterygii</taxon>
        <taxon>Neopterygii</taxon>
        <taxon>Teleostei</taxon>
        <taxon>Neoteleostei</taxon>
        <taxon>Acanthomorphata</taxon>
        <taxon>Ovalentaria</taxon>
        <taxon>Blenniimorphae</taxon>
        <taxon>Blenniiformes</taxon>
        <taxon>Blennioidei</taxon>
        <taxon>Blenniidae</taxon>
        <taxon>Salariinae</taxon>
        <taxon>Salarias</taxon>
    </lineage>
</organism>
<keyword evidence="1" id="KW-1133">Transmembrane helix</keyword>
<accession>A0A672J653</accession>
<feature type="transmembrane region" description="Helical" evidence="1">
    <location>
        <begin position="12"/>
        <end position="32"/>
    </location>
</feature>
<keyword evidence="1" id="KW-0472">Membrane</keyword>
<keyword evidence="1" id="KW-0812">Transmembrane</keyword>